<comment type="subcellular location">
    <subcellularLocation>
        <location evidence="2">Membrane</location>
    </subcellularLocation>
</comment>
<keyword evidence="5" id="KW-0808">Transferase</keyword>
<dbReference type="SMART" id="SM00387">
    <property type="entry name" value="HATPase_c"/>
    <property type="match status" value="1"/>
</dbReference>
<keyword evidence="10 11" id="KW-0472">Membrane</keyword>
<keyword evidence="9" id="KW-0902">Two-component regulatory system</keyword>
<dbReference type="CDD" id="cd00082">
    <property type="entry name" value="HisKA"/>
    <property type="match status" value="1"/>
</dbReference>
<dbReference type="Gene3D" id="6.10.340.10">
    <property type="match status" value="1"/>
</dbReference>
<gene>
    <name evidence="14" type="ORF">UFOPK3957_00788</name>
</gene>
<dbReference type="AlphaFoldDB" id="A0A6J7N1T2"/>
<feature type="transmembrane region" description="Helical" evidence="11">
    <location>
        <begin position="53"/>
        <end position="76"/>
    </location>
</feature>
<dbReference type="InterPro" id="IPR036097">
    <property type="entry name" value="HisK_dim/P_sf"/>
</dbReference>
<dbReference type="EC" id="2.7.13.3" evidence="3"/>
<dbReference type="Pfam" id="PF00512">
    <property type="entry name" value="HisKA"/>
    <property type="match status" value="1"/>
</dbReference>
<comment type="catalytic activity">
    <reaction evidence="1">
        <text>ATP + protein L-histidine = ADP + protein N-phospho-L-histidine.</text>
        <dbReference type="EC" id="2.7.13.3"/>
    </reaction>
</comment>
<reference evidence="14" key="1">
    <citation type="submission" date="2020-05" db="EMBL/GenBank/DDBJ databases">
        <authorList>
            <person name="Chiriac C."/>
            <person name="Salcher M."/>
            <person name="Ghai R."/>
            <person name="Kavagutti S V."/>
        </authorList>
    </citation>
    <scope>NUCLEOTIDE SEQUENCE</scope>
</reference>
<protein>
    <recommendedName>
        <fullName evidence="3">histidine kinase</fullName>
        <ecNumber evidence="3">2.7.13.3</ecNumber>
    </recommendedName>
</protein>
<evidence type="ECO:0000256" key="11">
    <source>
        <dbReference type="SAM" id="Phobius"/>
    </source>
</evidence>
<dbReference type="Pfam" id="PF00672">
    <property type="entry name" value="HAMP"/>
    <property type="match status" value="1"/>
</dbReference>
<evidence type="ECO:0000256" key="8">
    <source>
        <dbReference type="ARBA" id="ARBA00022989"/>
    </source>
</evidence>
<keyword evidence="7" id="KW-0418">Kinase</keyword>
<evidence type="ECO:0000313" key="14">
    <source>
        <dbReference type="EMBL" id="CAB4987037.1"/>
    </source>
</evidence>
<dbReference type="InterPro" id="IPR050428">
    <property type="entry name" value="TCS_sensor_his_kinase"/>
</dbReference>
<dbReference type="InterPro" id="IPR003594">
    <property type="entry name" value="HATPase_dom"/>
</dbReference>
<evidence type="ECO:0000256" key="9">
    <source>
        <dbReference type="ARBA" id="ARBA00023012"/>
    </source>
</evidence>
<dbReference type="SUPFAM" id="SSF47384">
    <property type="entry name" value="Homodimeric domain of signal transducing histidine kinase"/>
    <property type="match status" value="1"/>
</dbReference>
<evidence type="ECO:0000256" key="7">
    <source>
        <dbReference type="ARBA" id="ARBA00022777"/>
    </source>
</evidence>
<dbReference type="SMART" id="SM00388">
    <property type="entry name" value="HisKA"/>
    <property type="match status" value="1"/>
</dbReference>
<evidence type="ECO:0000256" key="3">
    <source>
        <dbReference type="ARBA" id="ARBA00012438"/>
    </source>
</evidence>
<dbReference type="InterPro" id="IPR004358">
    <property type="entry name" value="Sig_transdc_His_kin-like_C"/>
</dbReference>
<dbReference type="EMBL" id="CAFBOM010000116">
    <property type="protein sequence ID" value="CAB4987037.1"/>
    <property type="molecule type" value="Genomic_DNA"/>
</dbReference>
<dbReference type="InterPro" id="IPR036890">
    <property type="entry name" value="HATPase_C_sf"/>
</dbReference>
<feature type="domain" description="Histidine kinase" evidence="12">
    <location>
        <begin position="138"/>
        <end position="354"/>
    </location>
</feature>
<evidence type="ECO:0000259" key="13">
    <source>
        <dbReference type="PROSITE" id="PS50885"/>
    </source>
</evidence>
<organism evidence="14">
    <name type="scientific">freshwater metagenome</name>
    <dbReference type="NCBI Taxonomy" id="449393"/>
    <lineage>
        <taxon>unclassified sequences</taxon>
        <taxon>metagenomes</taxon>
        <taxon>ecological metagenomes</taxon>
    </lineage>
</organism>
<dbReference type="SMART" id="SM00304">
    <property type="entry name" value="HAMP"/>
    <property type="match status" value="1"/>
</dbReference>
<dbReference type="GO" id="GO:0016020">
    <property type="term" value="C:membrane"/>
    <property type="evidence" value="ECO:0007669"/>
    <property type="project" value="UniProtKB-SubCell"/>
</dbReference>
<evidence type="ECO:0000256" key="1">
    <source>
        <dbReference type="ARBA" id="ARBA00000085"/>
    </source>
</evidence>
<dbReference type="InterPro" id="IPR005467">
    <property type="entry name" value="His_kinase_dom"/>
</dbReference>
<name>A0A6J7N1T2_9ZZZZ</name>
<dbReference type="SUPFAM" id="SSF158472">
    <property type="entry name" value="HAMP domain-like"/>
    <property type="match status" value="1"/>
</dbReference>
<evidence type="ECO:0000256" key="4">
    <source>
        <dbReference type="ARBA" id="ARBA00022553"/>
    </source>
</evidence>
<dbReference type="GO" id="GO:0000155">
    <property type="term" value="F:phosphorelay sensor kinase activity"/>
    <property type="evidence" value="ECO:0007669"/>
    <property type="project" value="InterPro"/>
</dbReference>
<dbReference type="Gene3D" id="1.10.287.130">
    <property type="match status" value="1"/>
</dbReference>
<sequence length="354" mass="36701">MLAQAIVVCVGALTLVIAAALVAPGLFHEHLMQGGVDEPMVAMHAEEAFASSFGISVAIAGITSLMAAGLVSWFIVRRVAGPVEELAASAEAVAAGRYGVAVPSATFSAEFRQLSDSFGHMSRRLAETDATRTRLLADLAHELRTPLATLEAYIDGMEDDVVVHDAASWATMRGQVDRLRRLATDLREVAAAEEHALGLVLARINGAGVAEAAVAAALPQYQAKGVALTFEAGSVPCWILGDGIRLQQVLANLLDNALRHTPPGGRVDVFATMVDGQCRVRVCDTGEGIPGGELSSVFERFHRVDPSRVSGDGGGSGLGLTIARAIVMDHGGSLAASSPGTGQGTCLTMMIPAA</sequence>
<dbReference type="Pfam" id="PF02518">
    <property type="entry name" value="HATPase_c"/>
    <property type="match status" value="1"/>
</dbReference>
<accession>A0A6J7N1T2</accession>
<keyword evidence="4" id="KW-0597">Phosphoprotein</keyword>
<dbReference type="PANTHER" id="PTHR45436">
    <property type="entry name" value="SENSOR HISTIDINE KINASE YKOH"/>
    <property type="match status" value="1"/>
</dbReference>
<evidence type="ECO:0000259" key="12">
    <source>
        <dbReference type="PROSITE" id="PS50109"/>
    </source>
</evidence>
<dbReference type="PROSITE" id="PS50109">
    <property type="entry name" value="HIS_KIN"/>
    <property type="match status" value="1"/>
</dbReference>
<dbReference type="PRINTS" id="PR00344">
    <property type="entry name" value="BCTRLSENSOR"/>
</dbReference>
<evidence type="ECO:0000256" key="2">
    <source>
        <dbReference type="ARBA" id="ARBA00004370"/>
    </source>
</evidence>
<dbReference type="SUPFAM" id="SSF55874">
    <property type="entry name" value="ATPase domain of HSP90 chaperone/DNA topoisomerase II/histidine kinase"/>
    <property type="match status" value="1"/>
</dbReference>
<keyword evidence="8 11" id="KW-1133">Transmembrane helix</keyword>
<feature type="domain" description="HAMP" evidence="13">
    <location>
        <begin position="77"/>
        <end position="130"/>
    </location>
</feature>
<dbReference type="PANTHER" id="PTHR45436:SF5">
    <property type="entry name" value="SENSOR HISTIDINE KINASE TRCS"/>
    <property type="match status" value="1"/>
</dbReference>
<evidence type="ECO:0000256" key="5">
    <source>
        <dbReference type="ARBA" id="ARBA00022679"/>
    </source>
</evidence>
<dbReference type="CDD" id="cd00075">
    <property type="entry name" value="HATPase"/>
    <property type="match status" value="1"/>
</dbReference>
<evidence type="ECO:0000256" key="6">
    <source>
        <dbReference type="ARBA" id="ARBA00022692"/>
    </source>
</evidence>
<keyword evidence="6 11" id="KW-0812">Transmembrane</keyword>
<dbReference type="InterPro" id="IPR003661">
    <property type="entry name" value="HisK_dim/P_dom"/>
</dbReference>
<dbReference type="PROSITE" id="PS50885">
    <property type="entry name" value="HAMP"/>
    <property type="match status" value="1"/>
</dbReference>
<dbReference type="Gene3D" id="3.30.565.10">
    <property type="entry name" value="Histidine kinase-like ATPase, C-terminal domain"/>
    <property type="match status" value="1"/>
</dbReference>
<dbReference type="InterPro" id="IPR003660">
    <property type="entry name" value="HAMP_dom"/>
</dbReference>
<proteinExistence type="predicted"/>
<evidence type="ECO:0000256" key="10">
    <source>
        <dbReference type="ARBA" id="ARBA00023136"/>
    </source>
</evidence>